<evidence type="ECO:0000256" key="2">
    <source>
        <dbReference type="ARBA" id="ARBA00023125"/>
    </source>
</evidence>
<dbReference type="EMBL" id="JBHTJP010000032">
    <property type="protein sequence ID" value="MFD0976371.1"/>
    <property type="molecule type" value="Genomic_DNA"/>
</dbReference>
<name>A0ABW3IEE4_9FLAO</name>
<accession>A0ABW3IEE4</accession>
<protein>
    <submittedName>
        <fullName evidence="5">Response regulator transcription factor</fullName>
    </submittedName>
</protein>
<dbReference type="PANTHER" id="PTHR44688:SF16">
    <property type="entry name" value="DNA-BINDING TRANSCRIPTIONAL ACTIVATOR DEVR_DOSR"/>
    <property type="match status" value="1"/>
</dbReference>
<feature type="domain" description="HTH luxR-type" evidence="4">
    <location>
        <begin position="199"/>
        <end position="264"/>
    </location>
</feature>
<gene>
    <name evidence="5" type="ORF">ACFQ1G_06175</name>
</gene>
<dbReference type="SMART" id="SM00421">
    <property type="entry name" value="HTH_LUXR"/>
    <property type="match status" value="1"/>
</dbReference>
<organism evidence="5 6">
    <name type="scientific">Salinimicrobium gaetbulicola</name>
    <dbReference type="NCBI Taxonomy" id="999702"/>
    <lineage>
        <taxon>Bacteria</taxon>
        <taxon>Pseudomonadati</taxon>
        <taxon>Bacteroidota</taxon>
        <taxon>Flavobacteriia</taxon>
        <taxon>Flavobacteriales</taxon>
        <taxon>Flavobacteriaceae</taxon>
        <taxon>Salinimicrobium</taxon>
    </lineage>
</organism>
<dbReference type="PROSITE" id="PS00622">
    <property type="entry name" value="HTH_LUXR_1"/>
    <property type="match status" value="1"/>
</dbReference>
<dbReference type="Proteomes" id="UP001597100">
    <property type="component" value="Unassembled WGS sequence"/>
</dbReference>
<keyword evidence="1" id="KW-0805">Transcription regulation</keyword>
<evidence type="ECO:0000313" key="5">
    <source>
        <dbReference type="EMBL" id="MFD0976371.1"/>
    </source>
</evidence>
<dbReference type="CDD" id="cd06170">
    <property type="entry name" value="LuxR_C_like"/>
    <property type="match status" value="1"/>
</dbReference>
<evidence type="ECO:0000313" key="6">
    <source>
        <dbReference type="Proteomes" id="UP001597100"/>
    </source>
</evidence>
<sequence>MGEHVSKVLSLWQEPFSNDKKYLQKYPQLEQIKKVAGLFAPGPHYYYIIDMPTQKLEYVSGGTAQILGVDPGEVTIEFLIERLVPEHREKMLLKEEVVVDFFFNFLPASEVTNYKSVYYCSIRDVYDQPHRILHQAVPLSLTSEQLKPKHVLVVHTDVTHLQPQLKDSLHFINLKQGKCYYDLSYEEGYFDPKTEPEVELDPFETLTEREMEVIQKIAEGFSTNEIAAQLHISVHTLRTHRKNILKKSHCKNINELVAQYIRVGVI</sequence>
<dbReference type="Pfam" id="PF00196">
    <property type="entry name" value="GerE"/>
    <property type="match status" value="1"/>
</dbReference>
<dbReference type="InterPro" id="IPR000792">
    <property type="entry name" value="Tscrpt_reg_LuxR_C"/>
</dbReference>
<keyword evidence="2" id="KW-0238">DNA-binding</keyword>
<keyword evidence="6" id="KW-1185">Reference proteome</keyword>
<dbReference type="RefSeq" id="WP_380737638.1">
    <property type="nucleotide sequence ID" value="NZ_JBHTJP010000032.1"/>
</dbReference>
<dbReference type="PANTHER" id="PTHR44688">
    <property type="entry name" value="DNA-BINDING TRANSCRIPTIONAL ACTIVATOR DEVR_DOSR"/>
    <property type="match status" value="1"/>
</dbReference>
<keyword evidence="3" id="KW-0804">Transcription</keyword>
<dbReference type="Gene3D" id="3.30.450.20">
    <property type="entry name" value="PAS domain"/>
    <property type="match status" value="1"/>
</dbReference>
<proteinExistence type="predicted"/>
<evidence type="ECO:0000256" key="1">
    <source>
        <dbReference type="ARBA" id="ARBA00023015"/>
    </source>
</evidence>
<comment type="caution">
    <text evidence="5">The sequence shown here is derived from an EMBL/GenBank/DDBJ whole genome shotgun (WGS) entry which is preliminary data.</text>
</comment>
<evidence type="ECO:0000256" key="3">
    <source>
        <dbReference type="ARBA" id="ARBA00023163"/>
    </source>
</evidence>
<dbReference type="SUPFAM" id="SSF46894">
    <property type="entry name" value="C-terminal effector domain of the bipartite response regulators"/>
    <property type="match status" value="1"/>
</dbReference>
<dbReference type="Gene3D" id="1.10.10.10">
    <property type="entry name" value="Winged helix-like DNA-binding domain superfamily/Winged helix DNA-binding domain"/>
    <property type="match status" value="1"/>
</dbReference>
<evidence type="ECO:0000259" key="4">
    <source>
        <dbReference type="PROSITE" id="PS50043"/>
    </source>
</evidence>
<dbReference type="InterPro" id="IPR016032">
    <property type="entry name" value="Sig_transdc_resp-reg_C-effctor"/>
</dbReference>
<dbReference type="InterPro" id="IPR036388">
    <property type="entry name" value="WH-like_DNA-bd_sf"/>
</dbReference>
<dbReference type="PRINTS" id="PR00038">
    <property type="entry name" value="HTHLUXR"/>
</dbReference>
<reference evidence="6" key="1">
    <citation type="journal article" date="2019" name="Int. J. Syst. Evol. Microbiol.">
        <title>The Global Catalogue of Microorganisms (GCM) 10K type strain sequencing project: providing services to taxonomists for standard genome sequencing and annotation.</title>
        <authorList>
            <consortium name="The Broad Institute Genomics Platform"/>
            <consortium name="The Broad Institute Genome Sequencing Center for Infectious Disease"/>
            <person name="Wu L."/>
            <person name="Ma J."/>
        </authorList>
    </citation>
    <scope>NUCLEOTIDE SEQUENCE [LARGE SCALE GENOMIC DNA]</scope>
    <source>
        <strain evidence="6">CCUG 60898</strain>
    </source>
</reference>
<dbReference type="PROSITE" id="PS50043">
    <property type="entry name" value="HTH_LUXR_2"/>
    <property type="match status" value="1"/>
</dbReference>